<dbReference type="Gene3D" id="3.40.50.12090">
    <property type="match status" value="1"/>
</dbReference>
<dbReference type="PANTHER" id="PTHR30032:SF1">
    <property type="entry name" value="N-ACETYLMURAMOYL-L-ALANINE AMIDASE LYTC"/>
    <property type="match status" value="1"/>
</dbReference>
<name>A0A345PDJ1_9BACI</name>
<dbReference type="EMBL" id="CP024848">
    <property type="protein sequence ID" value="AXI08071.1"/>
    <property type="molecule type" value="Genomic_DNA"/>
</dbReference>
<accession>A0A345PDJ1</accession>
<reference evidence="2" key="1">
    <citation type="submission" date="2017-11" db="EMBL/GenBank/DDBJ databases">
        <authorList>
            <person name="Zhu W."/>
        </authorList>
    </citation>
    <scope>NUCLEOTIDE SEQUENCE [LARGE SCALE GENOMIC DNA]</scope>
    <source>
        <strain evidence="2">160</strain>
    </source>
</reference>
<sequence length="149" mass="16115">MLIEIITYDLLTQEKFLPEATENAIADLNATESIVIGGELAVSKKVEALLPKAKRLSGHSRYETNVAINKHFGVESKHLYVATGQNYADALTGGVLAAKGDSAILLVHDEVPEVVSAYITEKKLQRLTIFGGDIAVSEDVVNDLQKLLP</sequence>
<keyword evidence="2" id="KW-1185">Reference proteome</keyword>
<gene>
    <name evidence="1" type="ORF">CUC15_03420</name>
</gene>
<dbReference type="KEGG" id="ocn:CUC15_03420"/>
<dbReference type="InterPro" id="IPR007253">
    <property type="entry name" value="Cell_wall-bd_2"/>
</dbReference>
<dbReference type="Pfam" id="PF04122">
    <property type="entry name" value="CW_binding_2"/>
    <property type="match status" value="1"/>
</dbReference>
<dbReference type="Proteomes" id="UP000253908">
    <property type="component" value="Chromosome"/>
</dbReference>
<dbReference type="InterPro" id="IPR051922">
    <property type="entry name" value="Bact_Sporulation_Assoc"/>
</dbReference>
<evidence type="ECO:0008006" key="3">
    <source>
        <dbReference type="Google" id="ProtNLM"/>
    </source>
</evidence>
<dbReference type="OrthoDB" id="2690990at2"/>
<organism evidence="1 2">
    <name type="scientific">Oceanobacillus zhaokaii</name>
    <dbReference type="NCBI Taxonomy" id="2052660"/>
    <lineage>
        <taxon>Bacteria</taxon>
        <taxon>Bacillati</taxon>
        <taxon>Bacillota</taxon>
        <taxon>Bacilli</taxon>
        <taxon>Bacillales</taxon>
        <taxon>Bacillaceae</taxon>
        <taxon>Oceanobacillus</taxon>
    </lineage>
</organism>
<proteinExistence type="predicted"/>
<protein>
    <recommendedName>
        <fullName evidence="3">Cell wall-binding repeat-containing protein</fullName>
    </recommendedName>
</protein>
<dbReference type="PANTHER" id="PTHR30032">
    <property type="entry name" value="N-ACETYLMURAMOYL-L-ALANINE AMIDASE-RELATED"/>
    <property type="match status" value="1"/>
</dbReference>
<dbReference type="AlphaFoldDB" id="A0A345PDJ1"/>
<evidence type="ECO:0000313" key="1">
    <source>
        <dbReference type="EMBL" id="AXI08071.1"/>
    </source>
</evidence>
<evidence type="ECO:0000313" key="2">
    <source>
        <dbReference type="Proteomes" id="UP000253908"/>
    </source>
</evidence>